<comment type="caution">
    <text evidence="1">The sequence shown here is derived from an EMBL/GenBank/DDBJ whole genome shotgun (WGS) entry which is preliminary data.</text>
</comment>
<protein>
    <submittedName>
        <fullName evidence="1">Uncharacterized protein</fullName>
    </submittedName>
</protein>
<dbReference type="Proteomes" id="UP001420932">
    <property type="component" value="Unassembled WGS sequence"/>
</dbReference>
<evidence type="ECO:0000313" key="1">
    <source>
        <dbReference type="EMBL" id="KAK9092605.1"/>
    </source>
</evidence>
<keyword evidence="2" id="KW-1185">Reference proteome</keyword>
<gene>
    <name evidence="1" type="ORF">Syun_027516</name>
</gene>
<dbReference type="EMBL" id="JBBNAF010000012">
    <property type="protein sequence ID" value="KAK9092605.1"/>
    <property type="molecule type" value="Genomic_DNA"/>
</dbReference>
<reference evidence="1 2" key="1">
    <citation type="submission" date="2024-01" db="EMBL/GenBank/DDBJ databases">
        <title>Genome assemblies of Stephania.</title>
        <authorList>
            <person name="Yang L."/>
        </authorList>
    </citation>
    <scope>NUCLEOTIDE SEQUENCE [LARGE SCALE GENOMIC DNA]</scope>
    <source>
        <strain evidence="1">YNDBR</strain>
        <tissue evidence="1">Leaf</tissue>
    </source>
</reference>
<name>A0AAP0EFR0_9MAGN</name>
<organism evidence="1 2">
    <name type="scientific">Stephania yunnanensis</name>
    <dbReference type="NCBI Taxonomy" id="152371"/>
    <lineage>
        <taxon>Eukaryota</taxon>
        <taxon>Viridiplantae</taxon>
        <taxon>Streptophyta</taxon>
        <taxon>Embryophyta</taxon>
        <taxon>Tracheophyta</taxon>
        <taxon>Spermatophyta</taxon>
        <taxon>Magnoliopsida</taxon>
        <taxon>Ranunculales</taxon>
        <taxon>Menispermaceae</taxon>
        <taxon>Menispermoideae</taxon>
        <taxon>Cissampelideae</taxon>
        <taxon>Stephania</taxon>
    </lineage>
</organism>
<accession>A0AAP0EFR0</accession>
<evidence type="ECO:0000313" key="2">
    <source>
        <dbReference type="Proteomes" id="UP001420932"/>
    </source>
</evidence>
<proteinExistence type="predicted"/>
<dbReference type="AlphaFoldDB" id="A0AAP0EFR0"/>
<sequence>MRMLCDVCESAAAILFYAADEASLCRACDHKIIDRLVLFECFVMVGIENLNVSVDDRFLGLD</sequence>